<keyword evidence="4 5" id="KW-0963">Cytoplasm</keyword>
<dbReference type="Pfam" id="PF21982">
    <property type="entry name" value="RecX_HTH1"/>
    <property type="match status" value="1"/>
</dbReference>
<gene>
    <name evidence="5" type="primary">recX</name>
    <name evidence="9" type="ORF">J2T23_002334</name>
</gene>
<reference evidence="9 10" key="1">
    <citation type="submission" date="2023-07" db="EMBL/GenBank/DDBJ databases">
        <title>Sorghum-associated microbial communities from plants grown in Nebraska, USA.</title>
        <authorList>
            <person name="Schachtman D."/>
        </authorList>
    </citation>
    <scope>NUCLEOTIDE SEQUENCE [LARGE SCALE GENOMIC DNA]</scope>
    <source>
        <strain evidence="9 10">DS1001</strain>
    </source>
</reference>
<evidence type="ECO:0000256" key="4">
    <source>
        <dbReference type="ARBA" id="ARBA00022490"/>
    </source>
</evidence>
<dbReference type="InterPro" id="IPR053926">
    <property type="entry name" value="RecX_HTH_1st"/>
</dbReference>
<dbReference type="InterPro" id="IPR003783">
    <property type="entry name" value="Regulatory_RecX"/>
</dbReference>
<feature type="compositionally biased region" description="Low complexity" evidence="6">
    <location>
        <begin position="11"/>
        <end position="32"/>
    </location>
</feature>
<evidence type="ECO:0000256" key="6">
    <source>
        <dbReference type="SAM" id="MobiDB-lite"/>
    </source>
</evidence>
<evidence type="ECO:0000256" key="3">
    <source>
        <dbReference type="ARBA" id="ARBA00018111"/>
    </source>
</evidence>
<protein>
    <recommendedName>
        <fullName evidence="3 5">Regulatory protein RecX</fullName>
    </recommendedName>
</protein>
<evidence type="ECO:0000256" key="1">
    <source>
        <dbReference type="ARBA" id="ARBA00004496"/>
    </source>
</evidence>
<dbReference type="GO" id="GO:0005737">
    <property type="term" value="C:cytoplasm"/>
    <property type="evidence" value="ECO:0007669"/>
    <property type="project" value="UniProtKB-SubCell"/>
</dbReference>
<comment type="function">
    <text evidence="5">Modulates RecA activity.</text>
</comment>
<dbReference type="HAMAP" id="MF_01114">
    <property type="entry name" value="RecX"/>
    <property type="match status" value="1"/>
</dbReference>
<evidence type="ECO:0000259" key="7">
    <source>
        <dbReference type="Pfam" id="PF02631"/>
    </source>
</evidence>
<evidence type="ECO:0000256" key="2">
    <source>
        <dbReference type="ARBA" id="ARBA00009695"/>
    </source>
</evidence>
<dbReference type="PANTHER" id="PTHR33602:SF1">
    <property type="entry name" value="REGULATORY PROTEIN RECX FAMILY PROTEIN"/>
    <property type="match status" value="1"/>
</dbReference>
<dbReference type="PANTHER" id="PTHR33602">
    <property type="entry name" value="REGULATORY PROTEIN RECX FAMILY PROTEIN"/>
    <property type="match status" value="1"/>
</dbReference>
<dbReference type="GO" id="GO:0006282">
    <property type="term" value="P:regulation of DNA repair"/>
    <property type="evidence" value="ECO:0007669"/>
    <property type="project" value="UniProtKB-UniRule"/>
</dbReference>
<evidence type="ECO:0000256" key="5">
    <source>
        <dbReference type="HAMAP-Rule" id="MF_01114"/>
    </source>
</evidence>
<dbReference type="InterPro" id="IPR053924">
    <property type="entry name" value="RecX_HTH_2nd"/>
</dbReference>
<feature type="domain" description="RecX second three-helical" evidence="7">
    <location>
        <begin position="87"/>
        <end position="128"/>
    </location>
</feature>
<dbReference type="EMBL" id="JAUSTB010000006">
    <property type="protein sequence ID" value="MDQ0146441.1"/>
    <property type="molecule type" value="Genomic_DNA"/>
</dbReference>
<feature type="domain" description="RecX first three-helical" evidence="8">
    <location>
        <begin position="43"/>
        <end position="79"/>
    </location>
</feature>
<feature type="compositionally biased region" description="Basic residues" evidence="6">
    <location>
        <begin position="1"/>
        <end position="10"/>
    </location>
</feature>
<comment type="subcellular location">
    <subcellularLocation>
        <location evidence="1 5">Cytoplasm</location>
    </subcellularLocation>
</comment>
<feature type="region of interest" description="Disordered" evidence="6">
    <location>
        <begin position="1"/>
        <end position="36"/>
    </location>
</feature>
<evidence type="ECO:0000313" key="10">
    <source>
        <dbReference type="Proteomes" id="UP001239267"/>
    </source>
</evidence>
<dbReference type="Gene3D" id="1.10.10.10">
    <property type="entry name" value="Winged helix-like DNA-binding domain superfamily/Winged helix DNA-binding domain"/>
    <property type="match status" value="1"/>
</dbReference>
<sequence>MTGPRTRRTRSGSPSTGAPDGFAAPEDPQAADAEPDPFSVAQAIVYRQLTAAPKSRLQLARKLAERNIPEPVAEAVLDKFQEVRLINDAEFADMWVRSRAQSRKLAKGALRRELAEKGIDQETAASALEQLTDADEEAAARALVERKLRPGTDLAGPGERDKAVRRLASMLARKGYQPSQAFRIVNEVLDSRQDPDNDRLQSRYP</sequence>
<comment type="similarity">
    <text evidence="2 5">Belongs to the RecX family.</text>
</comment>
<evidence type="ECO:0000259" key="8">
    <source>
        <dbReference type="Pfam" id="PF21982"/>
    </source>
</evidence>
<evidence type="ECO:0000313" key="9">
    <source>
        <dbReference type="EMBL" id="MDQ0146441.1"/>
    </source>
</evidence>
<organism evidence="9 10">
    <name type="scientific">Pseudarthrobacter niigatensis</name>
    <dbReference type="NCBI Taxonomy" id="369935"/>
    <lineage>
        <taxon>Bacteria</taxon>
        <taxon>Bacillati</taxon>
        <taxon>Actinomycetota</taxon>
        <taxon>Actinomycetes</taxon>
        <taxon>Micrococcales</taxon>
        <taxon>Micrococcaceae</taxon>
        <taxon>Pseudarthrobacter</taxon>
    </lineage>
</organism>
<dbReference type="Pfam" id="PF02631">
    <property type="entry name" value="RecX_HTH2"/>
    <property type="match status" value="1"/>
</dbReference>
<keyword evidence="10" id="KW-1185">Reference proteome</keyword>
<dbReference type="InterPro" id="IPR036388">
    <property type="entry name" value="WH-like_DNA-bd_sf"/>
</dbReference>
<accession>A0AAJ1SSL5</accession>
<dbReference type="Proteomes" id="UP001239267">
    <property type="component" value="Unassembled WGS sequence"/>
</dbReference>
<proteinExistence type="inferred from homology"/>
<dbReference type="AlphaFoldDB" id="A0AAJ1SSL5"/>
<comment type="caution">
    <text evidence="9">The sequence shown here is derived from an EMBL/GenBank/DDBJ whole genome shotgun (WGS) entry which is preliminary data.</text>
</comment>
<name>A0AAJ1SSL5_9MICC</name>